<sequence>MSKQEGYKIDVANIPFEFSIKYKEFGYVEENLSRDFAISPEGDFLVKFTTKNDNS</sequence>
<dbReference type="EMBL" id="CAJVQC010065712">
    <property type="protein sequence ID" value="CAG8805777.1"/>
    <property type="molecule type" value="Genomic_DNA"/>
</dbReference>
<proteinExistence type="predicted"/>
<reference evidence="1" key="1">
    <citation type="submission" date="2021-06" db="EMBL/GenBank/DDBJ databases">
        <authorList>
            <person name="Kallberg Y."/>
            <person name="Tangrot J."/>
            <person name="Rosling A."/>
        </authorList>
    </citation>
    <scope>NUCLEOTIDE SEQUENCE</scope>
    <source>
        <strain evidence="1">MA461A</strain>
    </source>
</reference>
<protein>
    <submittedName>
        <fullName evidence="1">3975_t:CDS:1</fullName>
    </submittedName>
</protein>
<organism evidence="1 2">
    <name type="scientific">Racocetra persica</name>
    <dbReference type="NCBI Taxonomy" id="160502"/>
    <lineage>
        <taxon>Eukaryota</taxon>
        <taxon>Fungi</taxon>
        <taxon>Fungi incertae sedis</taxon>
        <taxon>Mucoromycota</taxon>
        <taxon>Glomeromycotina</taxon>
        <taxon>Glomeromycetes</taxon>
        <taxon>Diversisporales</taxon>
        <taxon>Gigasporaceae</taxon>
        <taxon>Racocetra</taxon>
    </lineage>
</organism>
<comment type="caution">
    <text evidence="1">The sequence shown here is derived from an EMBL/GenBank/DDBJ whole genome shotgun (WGS) entry which is preliminary data.</text>
</comment>
<feature type="non-terminal residue" evidence="1">
    <location>
        <position position="55"/>
    </location>
</feature>
<evidence type="ECO:0000313" key="1">
    <source>
        <dbReference type="EMBL" id="CAG8805777.1"/>
    </source>
</evidence>
<name>A0ACA9RRU6_9GLOM</name>
<gene>
    <name evidence="1" type="ORF">RPERSI_LOCUS22013</name>
</gene>
<accession>A0ACA9RRU6</accession>
<dbReference type="Proteomes" id="UP000789920">
    <property type="component" value="Unassembled WGS sequence"/>
</dbReference>
<keyword evidence="2" id="KW-1185">Reference proteome</keyword>
<evidence type="ECO:0000313" key="2">
    <source>
        <dbReference type="Proteomes" id="UP000789920"/>
    </source>
</evidence>